<dbReference type="SUPFAM" id="SSF47336">
    <property type="entry name" value="ACP-like"/>
    <property type="match status" value="1"/>
</dbReference>
<evidence type="ECO:0000313" key="2">
    <source>
        <dbReference type="EMBL" id="MDQ2070000.1"/>
    </source>
</evidence>
<evidence type="ECO:0000313" key="3">
    <source>
        <dbReference type="Proteomes" id="UP001239019"/>
    </source>
</evidence>
<protein>
    <submittedName>
        <fullName evidence="2">Phosphopantetheine-binding protein</fullName>
    </submittedName>
</protein>
<evidence type="ECO:0000259" key="1">
    <source>
        <dbReference type="PROSITE" id="PS50075"/>
    </source>
</evidence>
<accession>A0ABU0W986</accession>
<sequence length="89" mass="10049">MTALTDEQLKLELKRMILEETGKDDLSPEDISDDEALFGPDAPLALDSLDGLQISVALKQRYGVEINDSKRLRRIMADINSLTDFLRTR</sequence>
<organism evidence="2 3">
    <name type="scientific">Natronospira bacteriovora</name>
    <dbReference type="NCBI Taxonomy" id="3069753"/>
    <lineage>
        <taxon>Bacteria</taxon>
        <taxon>Pseudomonadati</taxon>
        <taxon>Pseudomonadota</taxon>
        <taxon>Gammaproteobacteria</taxon>
        <taxon>Natronospirales</taxon>
        <taxon>Natronospiraceae</taxon>
        <taxon>Natronospira</taxon>
    </lineage>
</organism>
<keyword evidence="3" id="KW-1185">Reference proteome</keyword>
<dbReference type="RefSeq" id="WP_306728499.1">
    <property type="nucleotide sequence ID" value="NZ_JAVDDT010000005.1"/>
</dbReference>
<comment type="caution">
    <text evidence="2">The sequence shown here is derived from an EMBL/GenBank/DDBJ whole genome shotgun (WGS) entry which is preliminary data.</text>
</comment>
<dbReference type="Proteomes" id="UP001239019">
    <property type="component" value="Unassembled WGS sequence"/>
</dbReference>
<dbReference type="InterPro" id="IPR036736">
    <property type="entry name" value="ACP-like_sf"/>
</dbReference>
<name>A0ABU0W986_9GAMM</name>
<dbReference type="PROSITE" id="PS50075">
    <property type="entry name" value="CARRIER"/>
    <property type="match status" value="1"/>
</dbReference>
<dbReference type="Gene3D" id="1.10.1200.10">
    <property type="entry name" value="ACP-like"/>
    <property type="match status" value="1"/>
</dbReference>
<feature type="domain" description="Carrier" evidence="1">
    <location>
        <begin position="8"/>
        <end position="89"/>
    </location>
</feature>
<proteinExistence type="predicted"/>
<dbReference type="Pfam" id="PF00550">
    <property type="entry name" value="PP-binding"/>
    <property type="match status" value="1"/>
</dbReference>
<dbReference type="InterPro" id="IPR009081">
    <property type="entry name" value="PP-bd_ACP"/>
</dbReference>
<reference evidence="2 3" key="1">
    <citation type="submission" date="2023-08" db="EMBL/GenBank/DDBJ databases">
        <title>Whole-genome sequencing of halo(alkali)philic microorganisms from hypersaline lakes.</title>
        <authorList>
            <person name="Sorokin D.Y."/>
            <person name="Abbas B."/>
            <person name="Merkel A.Y."/>
        </authorList>
    </citation>
    <scope>NUCLEOTIDE SEQUENCE [LARGE SCALE GENOMIC DNA]</scope>
    <source>
        <strain evidence="2 3">AB-CW4</strain>
    </source>
</reference>
<gene>
    <name evidence="2" type="ORF">RBH19_08945</name>
</gene>
<dbReference type="EMBL" id="JAVDDT010000005">
    <property type="protein sequence ID" value="MDQ2070000.1"/>
    <property type="molecule type" value="Genomic_DNA"/>
</dbReference>